<evidence type="ECO:0000313" key="1">
    <source>
        <dbReference type="EMBL" id="CAG8761880.1"/>
    </source>
</evidence>
<feature type="non-terminal residue" evidence="1">
    <location>
        <position position="1"/>
    </location>
</feature>
<gene>
    <name evidence="1" type="ORF">FCALED_LOCUS16985</name>
</gene>
<dbReference type="EMBL" id="CAJVPQ010023020">
    <property type="protein sequence ID" value="CAG8761880.1"/>
    <property type="molecule type" value="Genomic_DNA"/>
</dbReference>
<dbReference type="AlphaFoldDB" id="A0A9N9NUN1"/>
<dbReference type="InterPro" id="IPR009836">
    <property type="entry name" value="GRDP-like"/>
</dbReference>
<comment type="caution">
    <text evidence="1">The sequence shown here is derived from an EMBL/GenBank/DDBJ whole genome shotgun (WGS) entry which is preliminary data.</text>
</comment>
<dbReference type="OrthoDB" id="2434704at2759"/>
<proteinExistence type="predicted"/>
<feature type="non-terminal residue" evidence="1">
    <location>
        <position position="153"/>
    </location>
</feature>
<dbReference type="Pfam" id="PF07173">
    <property type="entry name" value="GRDP-like"/>
    <property type="match status" value="1"/>
</dbReference>
<organism evidence="1 2">
    <name type="scientific">Funneliformis caledonium</name>
    <dbReference type="NCBI Taxonomy" id="1117310"/>
    <lineage>
        <taxon>Eukaryota</taxon>
        <taxon>Fungi</taxon>
        <taxon>Fungi incertae sedis</taxon>
        <taxon>Mucoromycota</taxon>
        <taxon>Glomeromycotina</taxon>
        <taxon>Glomeromycetes</taxon>
        <taxon>Glomerales</taxon>
        <taxon>Glomeraceae</taxon>
        <taxon>Funneliformis</taxon>
    </lineage>
</organism>
<sequence length="153" mass="18055">LEAINFLMAERNENPPTYDKTAFDTIPTGAVNVDGVVNPAMLRAHLALLAKFKALEQPNKQIDTRYLLRAQERYVLWLYLLGSKNFDERTMPIPPIDVCYIWHSHLLSPLRYYEDMRRIYDPKQTFPDFPLKRLHDIWEKNGGHVDPESERIW</sequence>
<keyword evidence="2" id="KW-1185">Reference proteome</keyword>
<reference evidence="1" key="1">
    <citation type="submission" date="2021-06" db="EMBL/GenBank/DDBJ databases">
        <authorList>
            <person name="Kallberg Y."/>
            <person name="Tangrot J."/>
            <person name="Rosling A."/>
        </authorList>
    </citation>
    <scope>NUCLEOTIDE SEQUENCE</scope>
    <source>
        <strain evidence="1">UK204</strain>
    </source>
</reference>
<name>A0A9N9NUN1_9GLOM</name>
<dbReference type="Proteomes" id="UP000789570">
    <property type="component" value="Unassembled WGS sequence"/>
</dbReference>
<accession>A0A9N9NUN1</accession>
<protein>
    <submittedName>
        <fullName evidence="1">6606_t:CDS:1</fullName>
    </submittedName>
</protein>
<evidence type="ECO:0000313" key="2">
    <source>
        <dbReference type="Proteomes" id="UP000789570"/>
    </source>
</evidence>